<evidence type="ECO:0000256" key="2">
    <source>
        <dbReference type="ARBA" id="ARBA00022525"/>
    </source>
</evidence>
<name>A0A9F5IZT3_PYTBI</name>
<feature type="signal peptide" evidence="7">
    <location>
        <begin position="1"/>
        <end position="19"/>
    </location>
</feature>
<dbReference type="RefSeq" id="XP_025026726.1">
    <property type="nucleotide sequence ID" value="XM_025170958.1"/>
</dbReference>
<keyword evidence="6" id="KW-0325">Glycoprotein</keyword>
<dbReference type="GO" id="GO:0005615">
    <property type="term" value="C:extracellular space"/>
    <property type="evidence" value="ECO:0007669"/>
    <property type="project" value="InterPro"/>
</dbReference>
<dbReference type="InterPro" id="IPR046350">
    <property type="entry name" value="Cystatin_sf"/>
</dbReference>
<evidence type="ECO:0000256" key="1">
    <source>
        <dbReference type="ARBA" id="ARBA00004613"/>
    </source>
</evidence>
<dbReference type="CDD" id="cd00042">
    <property type="entry name" value="CY"/>
    <property type="match status" value="2"/>
</dbReference>
<protein>
    <submittedName>
        <fullName evidence="10">Fetuin-B isoform X2</fullName>
    </submittedName>
</protein>
<evidence type="ECO:0000313" key="10">
    <source>
        <dbReference type="RefSeq" id="XP_025026726.1"/>
    </source>
</evidence>
<evidence type="ECO:0000256" key="5">
    <source>
        <dbReference type="ARBA" id="ARBA00023157"/>
    </source>
</evidence>
<dbReference type="PANTHER" id="PTHR13814">
    <property type="entry name" value="FETUIN"/>
    <property type="match status" value="1"/>
</dbReference>
<dbReference type="SMART" id="SM00043">
    <property type="entry name" value="CY"/>
    <property type="match status" value="2"/>
</dbReference>
<dbReference type="CTD" id="26998"/>
<evidence type="ECO:0000256" key="7">
    <source>
        <dbReference type="SAM" id="SignalP"/>
    </source>
</evidence>
<dbReference type="GO" id="GO:0007339">
    <property type="term" value="P:binding of sperm to zona pellucida"/>
    <property type="evidence" value="ECO:0007669"/>
    <property type="project" value="TreeGrafter"/>
</dbReference>
<evidence type="ECO:0000256" key="3">
    <source>
        <dbReference type="ARBA" id="ARBA00022729"/>
    </source>
</evidence>
<feature type="chain" id="PRO_5039951953" evidence="7">
    <location>
        <begin position="20"/>
        <end position="239"/>
    </location>
</feature>
<dbReference type="InterPro" id="IPR000010">
    <property type="entry name" value="Cystatin_dom"/>
</dbReference>
<dbReference type="GO" id="GO:0004869">
    <property type="term" value="F:cysteine-type endopeptidase inhibitor activity"/>
    <property type="evidence" value="ECO:0007669"/>
    <property type="project" value="InterPro"/>
</dbReference>
<organism evidence="9 10">
    <name type="scientific">Python bivittatus</name>
    <name type="common">Burmese python</name>
    <name type="synonym">Python molurus bivittatus</name>
    <dbReference type="NCBI Taxonomy" id="176946"/>
    <lineage>
        <taxon>Eukaryota</taxon>
        <taxon>Metazoa</taxon>
        <taxon>Chordata</taxon>
        <taxon>Craniata</taxon>
        <taxon>Vertebrata</taxon>
        <taxon>Euteleostomi</taxon>
        <taxon>Lepidosauria</taxon>
        <taxon>Squamata</taxon>
        <taxon>Bifurcata</taxon>
        <taxon>Unidentata</taxon>
        <taxon>Episquamata</taxon>
        <taxon>Toxicofera</taxon>
        <taxon>Serpentes</taxon>
        <taxon>Henophidia</taxon>
        <taxon>Pythonidae</taxon>
        <taxon>Python</taxon>
    </lineage>
</organism>
<dbReference type="Gene3D" id="3.10.450.10">
    <property type="match status" value="2"/>
</dbReference>
<dbReference type="GeneID" id="103059107"/>
<sequence>MSLLISFLIGTQMLHLVVASPPLSFLFPSCNSLVVKAAAEAALNKLNADRREGYVLSLQRIFNVHELPQIGGSLFYLTMDVLETECHVLSRKLSKDCNVRHAHETVYGQCKAKIHFNRNSNHSHLYSYDCVLQPLSNSAITRGCPDCPVPGNPSEATFQETAAESLAKFNAENNHIHYFTILNVTRASSQWVVGPSNFVEYTIQETCCRKSPPVPDITKCPLLPSETAVSIHTSCIKPI</sequence>
<keyword evidence="4" id="KW-0677">Repeat</keyword>
<feature type="domain" description="Cystatin fetuin-B-type" evidence="8">
    <location>
        <begin position="142"/>
        <end position="239"/>
    </location>
</feature>
<feature type="domain" description="Cystatin fetuin-B-type" evidence="8">
    <location>
        <begin position="19"/>
        <end position="131"/>
    </location>
</feature>
<accession>A0A9F5IZT3</accession>
<comment type="subcellular location">
    <subcellularLocation>
        <location evidence="1">Secreted</location>
    </subcellularLocation>
</comment>
<evidence type="ECO:0000313" key="9">
    <source>
        <dbReference type="Proteomes" id="UP000695026"/>
    </source>
</evidence>
<dbReference type="PROSITE" id="PS51530">
    <property type="entry name" value="CYSTATIN_FETUIN_B"/>
    <property type="match status" value="2"/>
</dbReference>
<evidence type="ECO:0000256" key="4">
    <source>
        <dbReference type="ARBA" id="ARBA00022737"/>
    </source>
</evidence>
<gene>
    <name evidence="10" type="primary">FETUB</name>
</gene>
<proteinExistence type="predicted"/>
<keyword evidence="2" id="KW-0964">Secreted</keyword>
<keyword evidence="9" id="KW-1185">Reference proteome</keyword>
<dbReference type="AlphaFoldDB" id="A0A9F5IZT3"/>
<evidence type="ECO:0000256" key="6">
    <source>
        <dbReference type="ARBA" id="ARBA00023180"/>
    </source>
</evidence>
<dbReference type="InterPro" id="IPR050735">
    <property type="entry name" value="Kininogen_Fetuin_HRG"/>
</dbReference>
<dbReference type="GO" id="GO:0008191">
    <property type="term" value="F:metalloendopeptidase inhibitor activity"/>
    <property type="evidence" value="ECO:0007669"/>
    <property type="project" value="TreeGrafter"/>
</dbReference>
<dbReference type="Pfam" id="PF00031">
    <property type="entry name" value="Cystatin"/>
    <property type="match status" value="2"/>
</dbReference>
<dbReference type="InterPro" id="IPR025764">
    <property type="entry name" value="Cystatin_Fetuin_B"/>
</dbReference>
<keyword evidence="5" id="KW-1015">Disulfide bond</keyword>
<dbReference type="SUPFAM" id="SSF54403">
    <property type="entry name" value="Cystatin/monellin"/>
    <property type="match status" value="2"/>
</dbReference>
<reference evidence="10" key="1">
    <citation type="submission" date="2025-08" db="UniProtKB">
        <authorList>
            <consortium name="RefSeq"/>
        </authorList>
    </citation>
    <scope>IDENTIFICATION</scope>
    <source>
        <tissue evidence="10">Liver</tissue>
    </source>
</reference>
<evidence type="ECO:0000259" key="8">
    <source>
        <dbReference type="PROSITE" id="PS51530"/>
    </source>
</evidence>
<dbReference type="InterPro" id="IPR001363">
    <property type="entry name" value="Prot_inh_fetuin_CS"/>
</dbReference>
<dbReference type="PANTHER" id="PTHR13814:SF10">
    <property type="entry name" value="FETUIN-B"/>
    <property type="match status" value="1"/>
</dbReference>
<dbReference type="PROSITE" id="PS01255">
    <property type="entry name" value="FETUIN_2"/>
    <property type="match status" value="1"/>
</dbReference>
<dbReference type="Proteomes" id="UP000695026">
    <property type="component" value="Unplaced"/>
</dbReference>
<keyword evidence="3 7" id="KW-0732">Signal</keyword>